<keyword evidence="3" id="KW-0804">Transcription</keyword>
<evidence type="ECO:0000313" key="5">
    <source>
        <dbReference type="EMBL" id="OEG23077.1"/>
    </source>
</evidence>
<dbReference type="GO" id="GO:0006355">
    <property type="term" value="P:regulation of DNA-templated transcription"/>
    <property type="evidence" value="ECO:0007669"/>
    <property type="project" value="InterPro"/>
</dbReference>
<evidence type="ECO:0000256" key="2">
    <source>
        <dbReference type="ARBA" id="ARBA00023125"/>
    </source>
</evidence>
<dbReference type="AlphaFoldDB" id="A0A1E5HDP8"/>
<evidence type="ECO:0000256" key="1">
    <source>
        <dbReference type="ARBA" id="ARBA00023015"/>
    </source>
</evidence>
<dbReference type="InterPro" id="IPR036388">
    <property type="entry name" value="WH-like_DNA-bd_sf"/>
</dbReference>
<accession>A0A1E5HDP8</accession>
<keyword evidence="1" id="KW-0805">Transcription regulation</keyword>
<dbReference type="STRING" id="1131292.BCR24_13870"/>
<proteinExistence type="predicted"/>
<dbReference type="InterPro" id="IPR016032">
    <property type="entry name" value="Sig_transdc_resp-reg_C-effctor"/>
</dbReference>
<organism evidence="5 6">
    <name type="scientific">Enterococcus ureilyticus</name>
    <dbReference type="NCBI Taxonomy" id="1131292"/>
    <lineage>
        <taxon>Bacteria</taxon>
        <taxon>Bacillati</taxon>
        <taxon>Bacillota</taxon>
        <taxon>Bacilli</taxon>
        <taxon>Lactobacillales</taxon>
        <taxon>Enterococcaceae</taxon>
        <taxon>Enterococcus</taxon>
    </lineage>
</organism>
<dbReference type="SUPFAM" id="SSF46894">
    <property type="entry name" value="C-terminal effector domain of the bipartite response regulators"/>
    <property type="match status" value="1"/>
</dbReference>
<dbReference type="Gene3D" id="1.10.10.10">
    <property type="entry name" value="Winged helix-like DNA-binding domain superfamily/Winged helix DNA-binding domain"/>
    <property type="match status" value="1"/>
</dbReference>
<keyword evidence="2" id="KW-0238">DNA-binding</keyword>
<dbReference type="Proteomes" id="UP000094469">
    <property type="component" value="Unassembled WGS sequence"/>
</dbReference>
<evidence type="ECO:0000259" key="4">
    <source>
        <dbReference type="SMART" id="SM00862"/>
    </source>
</evidence>
<protein>
    <recommendedName>
        <fullName evidence="4">OmpR/PhoB-type domain-containing protein</fullName>
    </recommendedName>
</protein>
<evidence type="ECO:0000313" key="6">
    <source>
        <dbReference type="Proteomes" id="UP000094469"/>
    </source>
</evidence>
<reference evidence="6" key="1">
    <citation type="submission" date="2016-09" db="EMBL/GenBank/DDBJ databases">
        <authorList>
            <person name="Gulvik C.A."/>
        </authorList>
    </citation>
    <scope>NUCLEOTIDE SEQUENCE [LARGE SCALE GENOMIC DNA]</scope>
    <source>
        <strain evidence="6">LMG 26676</strain>
    </source>
</reference>
<dbReference type="InterPro" id="IPR001867">
    <property type="entry name" value="OmpR/PhoB-type_DNA-bd"/>
</dbReference>
<dbReference type="OrthoDB" id="2179278at2"/>
<feature type="domain" description="OmpR/PhoB-type" evidence="4">
    <location>
        <begin position="150"/>
        <end position="227"/>
    </location>
</feature>
<dbReference type="CDD" id="cd00383">
    <property type="entry name" value="trans_reg_C"/>
    <property type="match status" value="1"/>
</dbReference>
<evidence type="ECO:0000256" key="3">
    <source>
        <dbReference type="ARBA" id="ARBA00023163"/>
    </source>
</evidence>
<sequence length="229" mass="27163">MYHIGLIALEEQEGQLNQWRNKLPGDWIIRFIEPDKELNLEHIDLLLYIEETSSQIGEICEKLVSLKDKSDFLSWVWIQENNRMNRLVYLNLGADFVAYSDMNQAEWLLIMTNAIKRNQKKMSYQNFDLKKESQKLELIERNNSVLLGGEKEVLLTRIEFRVLNTLYDHPKVTVSYEELYASVWKDNRVEDKSYRLSNIIFHLRKKMGVVPNTPEFIKTVRSKGYMLDI</sequence>
<dbReference type="RefSeq" id="WP_069639585.1">
    <property type="nucleotide sequence ID" value="NZ_JAFBEZ010000016.1"/>
</dbReference>
<comment type="caution">
    <text evidence="5">The sequence shown here is derived from an EMBL/GenBank/DDBJ whole genome shotgun (WGS) entry which is preliminary data.</text>
</comment>
<dbReference type="EMBL" id="MIKC01000008">
    <property type="protein sequence ID" value="OEG23077.1"/>
    <property type="molecule type" value="Genomic_DNA"/>
</dbReference>
<name>A0A1E5HDP8_9ENTE</name>
<dbReference type="Pfam" id="PF00486">
    <property type="entry name" value="Trans_reg_C"/>
    <property type="match status" value="1"/>
</dbReference>
<dbReference type="SMART" id="SM00862">
    <property type="entry name" value="Trans_reg_C"/>
    <property type="match status" value="1"/>
</dbReference>
<dbReference type="GO" id="GO:0003677">
    <property type="term" value="F:DNA binding"/>
    <property type="evidence" value="ECO:0007669"/>
    <property type="project" value="UniProtKB-KW"/>
</dbReference>
<dbReference type="GO" id="GO:0000160">
    <property type="term" value="P:phosphorelay signal transduction system"/>
    <property type="evidence" value="ECO:0007669"/>
    <property type="project" value="InterPro"/>
</dbReference>
<keyword evidence="6" id="KW-1185">Reference proteome</keyword>
<gene>
    <name evidence="5" type="ORF">BCR24_13870</name>
</gene>